<sequence length="40" mass="4808">MSLWDLPGKKKMNIVIRQLNLRKRIWENRNLKTPSNSLQS</sequence>
<name>A0A7J7Z6Z9_MYOMY</name>
<dbReference type="Proteomes" id="UP000527355">
    <property type="component" value="Unassembled WGS sequence"/>
</dbReference>
<gene>
    <name evidence="1" type="ORF">mMyoMyo1_013811</name>
</gene>
<proteinExistence type="predicted"/>
<reference evidence="1 2" key="1">
    <citation type="journal article" date="2020" name="Nature">
        <title>Six reference-quality genomes reveal evolution of bat adaptations.</title>
        <authorList>
            <person name="Jebb D."/>
            <person name="Huang Z."/>
            <person name="Pippel M."/>
            <person name="Hughes G.M."/>
            <person name="Lavrichenko K."/>
            <person name="Devanna P."/>
            <person name="Winkler S."/>
            <person name="Jermiin L.S."/>
            <person name="Skirmuntt E.C."/>
            <person name="Katzourakis A."/>
            <person name="Burkitt-Gray L."/>
            <person name="Ray D.A."/>
            <person name="Sullivan K.A.M."/>
            <person name="Roscito J.G."/>
            <person name="Kirilenko B.M."/>
            <person name="Davalos L.M."/>
            <person name="Corthals A.P."/>
            <person name="Power M.L."/>
            <person name="Jones G."/>
            <person name="Ransome R.D."/>
            <person name="Dechmann D.K.N."/>
            <person name="Locatelli A.G."/>
            <person name="Puechmaille S.J."/>
            <person name="Fedrigo O."/>
            <person name="Jarvis E.D."/>
            <person name="Hiller M."/>
            <person name="Vernes S.C."/>
            <person name="Myers E.W."/>
            <person name="Teeling E.C."/>
        </authorList>
    </citation>
    <scope>NUCLEOTIDE SEQUENCE [LARGE SCALE GENOMIC DNA]</scope>
    <source>
        <strain evidence="1">MMyoMyo1</strain>
        <tissue evidence="1">Flight muscle</tissue>
    </source>
</reference>
<dbReference type="AlphaFoldDB" id="A0A7J7Z6Z9"/>
<accession>A0A7J7Z6Z9</accession>
<keyword evidence="2" id="KW-1185">Reference proteome</keyword>
<organism evidence="1 2">
    <name type="scientific">Myotis myotis</name>
    <name type="common">Greater mouse-eared bat</name>
    <name type="synonym">Vespertilio myotis</name>
    <dbReference type="NCBI Taxonomy" id="51298"/>
    <lineage>
        <taxon>Eukaryota</taxon>
        <taxon>Metazoa</taxon>
        <taxon>Chordata</taxon>
        <taxon>Craniata</taxon>
        <taxon>Vertebrata</taxon>
        <taxon>Euteleostomi</taxon>
        <taxon>Mammalia</taxon>
        <taxon>Eutheria</taxon>
        <taxon>Laurasiatheria</taxon>
        <taxon>Chiroptera</taxon>
        <taxon>Yangochiroptera</taxon>
        <taxon>Vespertilionidae</taxon>
        <taxon>Myotis</taxon>
    </lineage>
</organism>
<evidence type="ECO:0000313" key="1">
    <source>
        <dbReference type="EMBL" id="KAF6369805.1"/>
    </source>
</evidence>
<comment type="caution">
    <text evidence="1">The sequence shown here is derived from an EMBL/GenBank/DDBJ whole genome shotgun (WGS) entry which is preliminary data.</text>
</comment>
<evidence type="ECO:0000313" key="2">
    <source>
        <dbReference type="Proteomes" id="UP000527355"/>
    </source>
</evidence>
<dbReference type="EMBL" id="JABWUV010000003">
    <property type="protein sequence ID" value="KAF6369805.1"/>
    <property type="molecule type" value="Genomic_DNA"/>
</dbReference>
<protein>
    <submittedName>
        <fullName evidence="1">NEDD1 gamma-tubulin ring complex targeting factor</fullName>
    </submittedName>
</protein>